<evidence type="ECO:0000313" key="1">
    <source>
        <dbReference type="EMBL" id="CDQ11033.1"/>
    </source>
</evidence>
<reference evidence="1" key="2">
    <citation type="submission" date="2014-07" db="EMBL/GenBank/DDBJ databases">
        <title>Initial genome analysis of the psychrotolerant acidophile Acidithiobacillus ferrivorans CF27: insights into iron and sulfur oxidation pathways and into biofilm formation.</title>
        <authorList>
            <person name="Talla E."/>
            <person name="Hedrich S."/>
            <person name="Mangenot S."/>
            <person name="Ji B."/>
            <person name="Johnson D.B."/>
            <person name="Barbe V."/>
            <person name="Bonnefoy V."/>
        </authorList>
    </citation>
    <scope>NUCLEOTIDE SEQUENCE [LARGE SCALE GENOMIC DNA]</scope>
    <source>
        <strain evidence="1">CF27</strain>
    </source>
</reference>
<keyword evidence="3" id="KW-1185">Reference proteome</keyword>
<dbReference type="EMBL" id="LT841305">
    <property type="protein sequence ID" value="SMH66049.1"/>
    <property type="molecule type" value="Genomic_DNA"/>
</dbReference>
<reference evidence="1" key="1">
    <citation type="submission" date="2014-03" db="EMBL/GenBank/DDBJ databases">
        <authorList>
            <person name="Genoscope - CEA"/>
        </authorList>
    </citation>
    <scope>NUCLEOTIDE SEQUENCE [LARGE SCALE GENOMIC DNA]</scope>
    <source>
        <strain evidence="1">CF27</strain>
    </source>
</reference>
<dbReference type="AlphaFoldDB" id="A0A060UWB9"/>
<dbReference type="Proteomes" id="UP000193925">
    <property type="component" value="Chromosome AFERRI"/>
</dbReference>
<evidence type="ECO:0000313" key="2">
    <source>
        <dbReference type="EMBL" id="SMH66049.1"/>
    </source>
</evidence>
<gene>
    <name evidence="2" type="ORF">AFERRI_20838</name>
    <name evidence="1" type="ORF">AFERRI_490004</name>
</gene>
<accession>A0A060UWB9</accession>
<protein>
    <submittedName>
        <fullName evidence="1">Uncharacterized protein</fullName>
    </submittedName>
</protein>
<reference evidence="2 3" key="3">
    <citation type="submission" date="2017-03" db="EMBL/GenBank/DDBJ databases">
        <authorList>
            <person name="Regsiter A."/>
            <person name="William W."/>
        </authorList>
    </citation>
    <scope>NUCLEOTIDE SEQUENCE [LARGE SCALE GENOMIC DNA]</scope>
    <source>
        <strain evidence="2">PRJEB5721</strain>
    </source>
</reference>
<proteinExistence type="predicted"/>
<sequence length="60" mass="6675">MIYNSPNAPKKRDVLGTWNLSILAGHRRYAHVTALRSPSHAAPFTKSGCVAFLCRRLPLI</sequence>
<evidence type="ECO:0000313" key="3">
    <source>
        <dbReference type="Proteomes" id="UP000193925"/>
    </source>
</evidence>
<organism evidence="1">
    <name type="scientific">Acidithiobacillus ferrivorans</name>
    <dbReference type="NCBI Taxonomy" id="160808"/>
    <lineage>
        <taxon>Bacteria</taxon>
        <taxon>Pseudomonadati</taxon>
        <taxon>Pseudomonadota</taxon>
        <taxon>Acidithiobacillia</taxon>
        <taxon>Acidithiobacillales</taxon>
        <taxon>Acidithiobacillaceae</taxon>
        <taxon>Acidithiobacillus</taxon>
    </lineage>
</organism>
<dbReference type="EMBL" id="CCCS020000044">
    <property type="protein sequence ID" value="CDQ11033.1"/>
    <property type="molecule type" value="Genomic_DNA"/>
</dbReference>
<name>A0A060UWB9_9PROT</name>